<dbReference type="AlphaFoldDB" id="A0A512AFP4"/>
<feature type="chain" id="PRO_5022206006" description="DUF1223 domain-containing protein" evidence="1">
    <location>
        <begin position="27"/>
        <end position="254"/>
    </location>
</feature>
<evidence type="ECO:0008006" key="4">
    <source>
        <dbReference type="Google" id="ProtNLM"/>
    </source>
</evidence>
<accession>A0A512AFP4</accession>
<dbReference type="Proteomes" id="UP000321464">
    <property type="component" value="Unassembled WGS sequence"/>
</dbReference>
<dbReference type="OrthoDB" id="9808254at2"/>
<protein>
    <recommendedName>
        <fullName evidence="4">DUF1223 domain-containing protein</fullName>
    </recommendedName>
</protein>
<evidence type="ECO:0000313" key="2">
    <source>
        <dbReference type="EMBL" id="GEN98518.1"/>
    </source>
</evidence>
<reference evidence="2 3" key="1">
    <citation type="submission" date="2019-07" db="EMBL/GenBank/DDBJ databases">
        <title>Whole genome shotgun sequence of Novosphingobium sediminis NBRC 106119.</title>
        <authorList>
            <person name="Hosoyama A."/>
            <person name="Uohara A."/>
            <person name="Ohji S."/>
            <person name="Ichikawa N."/>
        </authorList>
    </citation>
    <scope>NUCLEOTIDE SEQUENCE [LARGE SCALE GENOMIC DNA]</scope>
    <source>
        <strain evidence="2 3">NBRC 106119</strain>
    </source>
</reference>
<evidence type="ECO:0000313" key="3">
    <source>
        <dbReference type="Proteomes" id="UP000321464"/>
    </source>
</evidence>
<evidence type="ECO:0000256" key="1">
    <source>
        <dbReference type="SAM" id="SignalP"/>
    </source>
</evidence>
<organism evidence="2 3">
    <name type="scientific">Novosphingobium sediminis</name>
    <dbReference type="NCBI Taxonomy" id="707214"/>
    <lineage>
        <taxon>Bacteria</taxon>
        <taxon>Pseudomonadati</taxon>
        <taxon>Pseudomonadota</taxon>
        <taxon>Alphaproteobacteria</taxon>
        <taxon>Sphingomonadales</taxon>
        <taxon>Sphingomonadaceae</taxon>
        <taxon>Novosphingobium</taxon>
    </lineage>
</organism>
<keyword evidence="3" id="KW-1185">Reference proteome</keyword>
<dbReference type="RefSeq" id="WP_147157902.1">
    <property type="nucleotide sequence ID" value="NZ_BJYR01000002.1"/>
</dbReference>
<dbReference type="Pfam" id="PF06764">
    <property type="entry name" value="DUF1223"/>
    <property type="match status" value="1"/>
</dbReference>
<dbReference type="EMBL" id="BJYR01000002">
    <property type="protein sequence ID" value="GEN98518.1"/>
    <property type="molecule type" value="Genomic_DNA"/>
</dbReference>
<dbReference type="InterPro" id="IPR036249">
    <property type="entry name" value="Thioredoxin-like_sf"/>
</dbReference>
<sequence>MPRSPSLLRRLTAIALPLGLAGSALAAGHFLTSVAQANAPAASRVVAPAAPVLVELYQSEGCSSCPPAEAYLNGIAGRANVIPLAFEVTYWDYLGWKDKFASPAYTQRQRDFASRSASHEVATPQFWINGSQSVTGANPRGVEAAIAAARSTAPVPNVGADGVTIAKGAAPARPADVWLVRYDPRTIDVPIKAGENGGRTLPHKNLVRELTRLGAWNGGAARFSYAPAAGGLRNAVFLQDGRGGAVLSAATDAR</sequence>
<dbReference type="PANTHER" id="PTHR36057">
    <property type="match status" value="1"/>
</dbReference>
<keyword evidence="1" id="KW-0732">Signal</keyword>
<name>A0A512AFP4_9SPHN</name>
<proteinExistence type="predicted"/>
<feature type="signal peptide" evidence="1">
    <location>
        <begin position="1"/>
        <end position="26"/>
    </location>
</feature>
<dbReference type="PANTHER" id="PTHR36057:SF1">
    <property type="entry name" value="LIPOPROTEIN LIPID ATTACHMENT SITE-LIKE PROTEIN, PUTATIVE (DUF1223)-RELATED"/>
    <property type="match status" value="1"/>
</dbReference>
<gene>
    <name evidence="2" type="ORF">NSE01_03510</name>
</gene>
<dbReference type="SUPFAM" id="SSF52833">
    <property type="entry name" value="Thioredoxin-like"/>
    <property type="match status" value="1"/>
</dbReference>
<comment type="caution">
    <text evidence="2">The sequence shown here is derived from an EMBL/GenBank/DDBJ whole genome shotgun (WGS) entry which is preliminary data.</text>
</comment>
<dbReference type="InterPro" id="IPR010634">
    <property type="entry name" value="DUF1223"/>
</dbReference>